<feature type="compositionally biased region" description="Polar residues" evidence="2">
    <location>
        <begin position="530"/>
        <end position="539"/>
    </location>
</feature>
<keyword evidence="5" id="KW-1185">Reference proteome</keyword>
<feature type="region of interest" description="Disordered" evidence="2">
    <location>
        <begin position="716"/>
        <end position="810"/>
    </location>
</feature>
<evidence type="ECO:0000313" key="4">
    <source>
        <dbReference type="EMBL" id="KAK5967867.1"/>
    </source>
</evidence>
<reference evidence="4 5" key="1">
    <citation type="submission" date="2019-10" db="EMBL/GenBank/DDBJ databases">
        <title>Assembly and Annotation for the nematode Trichostrongylus colubriformis.</title>
        <authorList>
            <person name="Martin J."/>
        </authorList>
    </citation>
    <scope>NUCLEOTIDE SEQUENCE [LARGE SCALE GENOMIC DNA]</scope>
    <source>
        <strain evidence="4">G859</strain>
        <tissue evidence="4">Whole worm</tissue>
    </source>
</reference>
<feature type="region of interest" description="Disordered" evidence="2">
    <location>
        <begin position="1"/>
        <end position="35"/>
    </location>
</feature>
<gene>
    <name evidence="4" type="ORF">GCK32_005771</name>
</gene>
<dbReference type="AlphaFoldDB" id="A0AAN8EX83"/>
<evidence type="ECO:0000256" key="2">
    <source>
        <dbReference type="SAM" id="MobiDB-lite"/>
    </source>
</evidence>
<feature type="compositionally biased region" description="Basic and acidic residues" evidence="2">
    <location>
        <begin position="746"/>
        <end position="761"/>
    </location>
</feature>
<feature type="compositionally biased region" description="Polar residues" evidence="2">
    <location>
        <begin position="15"/>
        <end position="29"/>
    </location>
</feature>
<feature type="compositionally biased region" description="Polar residues" evidence="2">
    <location>
        <begin position="566"/>
        <end position="599"/>
    </location>
</feature>
<evidence type="ECO:0000256" key="1">
    <source>
        <dbReference type="SAM" id="Coils"/>
    </source>
</evidence>
<evidence type="ECO:0000259" key="3">
    <source>
        <dbReference type="Pfam" id="PF10650"/>
    </source>
</evidence>
<sequence length="946" mass="105131">MVLLEQESKIEKQHQNGTSAIESVSMETVSDSERTDAEIDRIIAETNMLESKTFASPLTVPQSCNGSNDVSRLDFEDEDPETLAMRLKLIESLQSKITEKTVEKEREDGEVTDEDGSGTSRPTSQTRKQISSSSSSKSRKVAHVARKLSRSDRKNDADDRSRKRSSERTSSRTNHRRHSTQRSYLYEKKSSRSSTRAPVSGSHSDTQERRDRGASSSLRSSSSHRSKRQRDETQGKDTSSAKHVVSELSITLPSQSYTSPDFVVSTLNERRRNPVSERIVETSSSCAGGENRSYKRVLDSGDHLSVTVNTHRGNIPSGFSPSRTVSEVRPMENTVPSGNASYPHTSISATVMNQHAYNDFNNLLPHIPLPPTPVPLRPQAMSPMNDKDYVLLPPPPAPPVLPKPMSMVESCNPSSIKIQIREGGGRVAQLSTPVKPKDGAQCLQKPKSINVHCIPPNMEDRPFTSLSEKADNYEDVGMDVESSHSSYDSDSGHGNDEGASLRPRVISDADEKHLREMLLHQVILNRKRNAGSTGQSSCASIYDGHGNDGATNTKDGDEVEDVKNVPKQTTESIGQIQQQTPQSAPLTGSNDANQCNSSVPPRKKRKMNDSLETRADDYSVDSPAPSSMSELTNLLKDKQSQLGELDSEIAERMSCLDESLRRRIELKNQLAELEADIEAGRAQCRVLMRRRNVIRRAVERYEEHRLDRLLANEWDDEEVRRSQQSEPTTKSAESILRTPSTASWTDVHEDLPESDSNDEHKIRLKLLSRMRRGDTSSVNSGQDGNRDSPSAIAEEHCEQSTQTTASDEQDVLKERPLYRSSNFPQRLKRFVGITPDLSAEDGDCSYELKGEKCTDVSCESSHIRDGELTTTDVLGMMIQYLPGLVDSTDDDDRMRQIDALKSKRQPDERFGVFARRLLNEYALAQKSSDASQARLDSAVASVDVST</sequence>
<protein>
    <recommendedName>
        <fullName evidence="3">Putative zinc-finger domain-containing protein</fullName>
    </recommendedName>
</protein>
<proteinExistence type="predicted"/>
<keyword evidence="1" id="KW-0175">Coiled coil</keyword>
<feature type="compositionally biased region" description="Basic and acidic residues" evidence="2">
    <location>
        <begin position="97"/>
        <end position="109"/>
    </location>
</feature>
<feature type="region of interest" description="Disordered" evidence="2">
    <location>
        <begin position="480"/>
        <end position="503"/>
    </location>
</feature>
<comment type="caution">
    <text evidence="4">The sequence shown here is derived from an EMBL/GenBank/DDBJ whole genome shotgun (WGS) entry which is preliminary data.</text>
</comment>
<accession>A0AAN8EX83</accession>
<feature type="compositionally biased region" description="Basic and acidic residues" evidence="2">
    <location>
        <begin position="607"/>
        <end position="617"/>
    </location>
</feature>
<feature type="compositionally biased region" description="Basic and acidic residues" evidence="2">
    <location>
        <begin position="1"/>
        <end position="14"/>
    </location>
</feature>
<feature type="region of interest" description="Disordered" evidence="2">
    <location>
        <begin position="529"/>
        <end position="628"/>
    </location>
</feature>
<feature type="coiled-coil region" evidence="1">
    <location>
        <begin position="628"/>
        <end position="690"/>
    </location>
</feature>
<name>A0AAN8EX83_TRICO</name>
<feature type="region of interest" description="Disordered" evidence="2">
    <location>
        <begin position="92"/>
        <end position="244"/>
    </location>
</feature>
<feature type="compositionally biased region" description="Low complexity" evidence="2">
    <location>
        <begin position="123"/>
        <end position="136"/>
    </location>
</feature>
<organism evidence="4 5">
    <name type="scientific">Trichostrongylus colubriformis</name>
    <name type="common">Black scour worm</name>
    <dbReference type="NCBI Taxonomy" id="6319"/>
    <lineage>
        <taxon>Eukaryota</taxon>
        <taxon>Metazoa</taxon>
        <taxon>Ecdysozoa</taxon>
        <taxon>Nematoda</taxon>
        <taxon>Chromadorea</taxon>
        <taxon>Rhabditida</taxon>
        <taxon>Rhabditina</taxon>
        <taxon>Rhabditomorpha</taxon>
        <taxon>Strongyloidea</taxon>
        <taxon>Trichostrongylidae</taxon>
        <taxon>Trichostrongylus</taxon>
    </lineage>
</organism>
<dbReference type="InterPro" id="IPR019607">
    <property type="entry name" value="Putative_zinc-finger_domain"/>
</dbReference>
<dbReference type="Proteomes" id="UP001331761">
    <property type="component" value="Unassembled WGS sequence"/>
</dbReference>
<evidence type="ECO:0000313" key="5">
    <source>
        <dbReference type="Proteomes" id="UP001331761"/>
    </source>
</evidence>
<feature type="compositionally biased region" description="Polar residues" evidence="2">
    <location>
        <begin position="192"/>
        <end position="204"/>
    </location>
</feature>
<feature type="compositionally biased region" description="Polar residues" evidence="2">
    <location>
        <begin position="57"/>
        <end position="70"/>
    </location>
</feature>
<feature type="domain" description="Putative zinc-finger" evidence="3">
    <location>
        <begin position="844"/>
        <end position="864"/>
    </location>
</feature>
<feature type="region of interest" description="Disordered" evidence="2">
    <location>
        <begin position="57"/>
        <end position="77"/>
    </location>
</feature>
<dbReference type="EMBL" id="WIXE01021993">
    <property type="protein sequence ID" value="KAK5967867.1"/>
    <property type="molecule type" value="Genomic_DNA"/>
</dbReference>
<feature type="compositionally biased region" description="Polar residues" evidence="2">
    <location>
        <begin position="724"/>
        <end position="744"/>
    </location>
</feature>
<feature type="compositionally biased region" description="Basic residues" evidence="2">
    <location>
        <begin position="137"/>
        <end position="148"/>
    </location>
</feature>
<feature type="compositionally biased region" description="Basic and acidic residues" evidence="2">
    <location>
        <begin position="149"/>
        <end position="170"/>
    </location>
</feature>
<dbReference type="Pfam" id="PF10650">
    <property type="entry name" value="zf-C3H1"/>
    <property type="match status" value="1"/>
</dbReference>